<gene>
    <name evidence="2" type="ORF">PCOR1329_LOCUS62534</name>
</gene>
<feature type="region of interest" description="Disordered" evidence="1">
    <location>
        <begin position="183"/>
        <end position="205"/>
    </location>
</feature>
<keyword evidence="3" id="KW-1185">Reference proteome</keyword>
<feature type="region of interest" description="Disordered" evidence="1">
    <location>
        <begin position="1"/>
        <end position="32"/>
    </location>
</feature>
<evidence type="ECO:0000256" key="1">
    <source>
        <dbReference type="SAM" id="MobiDB-lite"/>
    </source>
</evidence>
<comment type="caution">
    <text evidence="2">The sequence shown here is derived from an EMBL/GenBank/DDBJ whole genome shotgun (WGS) entry which is preliminary data.</text>
</comment>
<dbReference type="EMBL" id="CAUYUJ010017904">
    <property type="protein sequence ID" value="CAK0878935.1"/>
    <property type="molecule type" value="Genomic_DNA"/>
</dbReference>
<proteinExistence type="predicted"/>
<dbReference type="Gene3D" id="2.60.120.200">
    <property type="match status" value="2"/>
</dbReference>
<dbReference type="InterPro" id="IPR013783">
    <property type="entry name" value="Ig-like_fold"/>
</dbReference>
<organism evidence="2 3">
    <name type="scientific">Prorocentrum cordatum</name>
    <dbReference type="NCBI Taxonomy" id="2364126"/>
    <lineage>
        <taxon>Eukaryota</taxon>
        <taxon>Sar</taxon>
        <taxon>Alveolata</taxon>
        <taxon>Dinophyceae</taxon>
        <taxon>Prorocentrales</taxon>
        <taxon>Prorocentraceae</taxon>
        <taxon>Prorocentrum</taxon>
    </lineage>
</organism>
<accession>A0ABN9W232</accession>
<name>A0ABN9W232_9DINO</name>
<dbReference type="InterPro" id="IPR013320">
    <property type="entry name" value="ConA-like_dom_sf"/>
</dbReference>
<dbReference type="InterPro" id="IPR051136">
    <property type="entry name" value="Intracellular_Lectin-GPT"/>
</dbReference>
<evidence type="ECO:0000313" key="3">
    <source>
        <dbReference type="Proteomes" id="UP001189429"/>
    </source>
</evidence>
<dbReference type="Gene3D" id="2.60.40.10">
    <property type="entry name" value="Immunoglobulins"/>
    <property type="match status" value="1"/>
</dbReference>
<feature type="compositionally biased region" description="Polar residues" evidence="1">
    <location>
        <begin position="14"/>
        <end position="25"/>
    </location>
</feature>
<dbReference type="SUPFAM" id="SSF49899">
    <property type="entry name" value="Concanavalin A-like lectins/glucanases"/>
    <property type="match status" value="2"/>
</dbReference>
<sequence length="1232" mass="130671">MQMLMPAARRAQGSPESATGTQRRLTSPDDAPSVRIRLQSSAEEVRVLGAMQVPASLHAFDFRIGFGEVRLDVSALEGGTICSLFVPETDLRPGFGGNIELDLRIGRREACVLRQQLLDLLLGAALNGTLRAEGRVSGPRSEGRARFEVPMLLALAGLPGSVRLGDGGGHAVLSLSPAELLGGGDDAASPAPSPAPPQGAAGARPELDECDLSLGTPSLLRLEVVGGGEAGQPLVLPCLQELGGARNGQECPDGSAGEGPFEARLAVEFAARLPCLLRMPYVLELPALRAQVAGGALSESARLVQVSTEPFSYKSQEDEWSRMELEDQAFEVYTDGDSGSLLDSLLSVLHVELELSSRVEGIVTWCACAWQDVKLWLTNEHGQAIASVVEGCSQQSDGAVVYGTVHGYAGKHIVQQVFDTFVLNGATSRVIATANFSYTTSLGRLQSIVLPASISRTLVDELGGSSCRRLSQLLWGFVEPLRSSRESLSSGQAWNEVGRRLSETQEPFDIGEMKNDFSKMLEQGVVSVDSVWNIGSMLFSDVEVILENFAINNILAFGIGIHSVDVKMSMNDVDGAMWLLDHYGPAFAFQFAHVVLDSDLLGDFFVDAAHKRVFPEFVVTIPSDYETLVRLYDEVVERERLCANVDVVITAFLQSPGQDAYVLEELEIGMTSVDARRFASAARPLAESQKRLMMNAEVYDEISLGGATTVGSATLVGGAVELASTYSDGGAIWSVSRVAVADSWEATFEFKVSEYCWFVCASVGGYGFAFVLQDGPSDAAANGDDDGGGYSGIDNSIGVLLYTRYNVLGFGNELYVYKNGATSSGDELATATLPEGVSDGSWQSAKVVYSAASGRMWVYVRDMEVALTTFQVDMDFADENGQAHVGFTASNPSGGGISTFVIRDLVFKGAATSVQHSRITEDGLAIGPAGSSVSFTLLSYTSCDRQRLSGGDSWLFDLVKGSEILSLAPESSVTYSIRDDGDGTYTVEFLAASAGTWTVKGTISPGATKQVERRIPGGSEELGSFTMVGSAEGVGGAVELASAVSDGGATWSVSRVAVVDNWAATFEFKVSVGEVCGWFLCTSDGGYGFAFVLQSGPSDAAASGDDGGGGYSGIDNSIGVLLYTYETWFLGNDLYVYKNGATSWGDDLATAPLPDGVRDGSWQSAKVTYSAASGRMWVYVQDMEVALATLQVDMDFADGNGMAHVGFTASNSGGGFSSFKVRNLVFETATPC</sequence>
<protein>
    <submittedName>
        <fullName evidence="2">Uncharacterized protein</fullName>
    </submittedName>
</protein>
<reference evidence="2" key="1">
    <citation type="submission" date="2023-10" db="EMBL/GenBank/DDBJ databases">
        <authorList>
            <person name="Chen Y."/>
            <person name="Shah S."/>
            <person name="Dougan E. K."/>
            <person name="Thang M."/>
            <person name="Chan C."/>
        </authorList>
    </citation>
    <scope>NUCLEOTIDE SEQUENCE [LARGE SCALE GENOMIC DNA]</scope>
</reference>
<dbReference type="PANTHER" id="PTHR12223">
    <property type="entry name" value="VESICULAR MANNOSE-BINDING LECTIN"/>
    <property type="match status" value="1"/>
</dbReference>
<dbReference type="Proteomes" id="UP001189429">
    <property type="component" value="Unassembled WGS sequence"/>
</dbReference>
<evidence type="ECO:0000313" key="2">
    <source>
        <dbReference type="EMBL" id="CAK0878935.1"/>
    </source>
</evidence>
<dbReference type="PANTHER" id="PTHR12223:SF19">
    <property type="entry name" value="LEGUME LECTIN DOMAIN-CONTAINING PROTEIN"/>
    <property type="match status" value="1"/>
</dbReference>